<evidence type="ECO:0000256" key="7">
    <source>
        <dbReference type="SAM" id="Phobius"/>
    </source>
</evidence>
<dbReference type="Pfam" id="PF03600">
    <property type="entry name" value="CitMHS"/>
    <property type="match status" value="1"/>
</dbReference>
<evidence type="ECO:0000256" key="2">
    <source>
        <dbReference type="ARBA" id="ARBA00022448"/>
    </source>
</evidence>
<evidence type="ECO:0000256" key="5">
    <source>
        <dbReference type="ARBA" id="ARBA00022989"/>
    </source>
</evidence>
<organism evidence="9 10">
    <name type="scientific">Streptomyces hydrogenans</name>
    <dbReference type="NCBI Taxonomy" id="1873719"/>
    <lineage>
        <taxon>Bacteria</taxon>
        <taxon>Bacillati</taxon>
        <taxon>Actinomycetota</taxon>
        <taxon>Actinomycetes</taxon>
        <taxon>Kitasatosporales</taxon>
        <taxon>Streptomycetaceae</taxon>
        <taxon>Streptomyces</taxon>
    </lineage>
</organism>
<dbReference type="EMBL" id="BNDW01000120">
    <property type="protein sequence ID" value="GHI28109.1"/>
    <property type="molecule type" value="Genomic_DNA"/>
</dbReference>
<keyword evidence="3" id="KW-1003">Cell membrane</keyword>
<evidence type="ECO:0000256" key="6">
    <source>
        <dbReference type="ARBA" id="ARBA00023136"/>
    </source>
</evidence>
<dbReference type="Proteomes" id="UP001052739">
    <property type="component" value="Unassembled WGS sequence"/>
</dbReference>
<evidence type="ECO:0000256" key="3">
    <source>
        <dbReference type="ARBA" id="ARBA00022475"/>
    </source>
</evidence>
<feature type="transmembrane region" description="Helical" evidence="7">
    <location>
        <begin position="117"/>
        <end position="141"/>
    </location>
</feature>
<keyword evidence="6 7" id="KW-0472">Membrane</keyword>
<comment type="subcellular location">
    <subcellularLocation>
        <location evidence="1">Cell membrane</location>
        <topology evidence="1">Multi-pass membrane protein</topology>
    </subcellularLocation>
</comment>
<dbReference type="InterPro" id="IPR004680">
    <property type="entry name" value="Cit_transptr-like_dom"/>
</dbReference>
<dbReference type="SUPFAM" id="SSF52402">
    <property type="entry name" value="Adenine nucleotide alpha hydrolases-like"/>
    <property type="match status" value="1"/>
</dbReference>
<feature type="transmembrane region" description="Helical" evidence="7">
    <location>
        <begin position="182"/>
        <end position="209"/>
    </location>
</feature>
<sequence>MRRNGAGGRPPRRKEPIPNPQLAEILSATLLVLVLACAVIRPFGWPEAVVAVPAAVLAIVTGAISLDDALAGAERLGPVIGFLAAVLVLAQLCDDEGLFQACGAWMARTAAGRPRRLLVQVFLAASAITAVLGLDATVVLLTPVVFATAARIGARPKPRVYACTHLSNTTSLLLPVSNLTNLLAFVAGGLGFTRFAALMALPWAAAIAVEYLVFRRFFATDLDAGALAPADVPGAAHGAFAGLLGRGHPAWHRPAEGWGKDPGTRLEHLAATSARQLLQDAADRLDRPCTRTERTGRVEREAVAAAEGGDLLILVRDGDRTHLGPHSLGPAARFVVDHVPCPALLVWPEPPPGLPTMPPPPPRHTV</sequence>
<evidence type="ECO:0000256" key="1">
    <source>
        <dbReference type="ARBA" id="ARBA00004651"/>
    </source>
</evidence>
<feature type="transmembrane region" description="Helical" evidence="7">
    <location>
        <begin position="48"/>
        <end position="66"/>
    </location>
</feature>
<comment type="caution">
    <text evidence="9">The sequence shown here is derived from an EMBL/GenBank/DDBJ whole genome shotgun (WGS) entry which is preliminary data.</text>
</comment>
<evidence type="ECO:0000313" key="9">
    <source>
        <dbReference type="EMBL" id="GHI28109.1"/>
    </source>
</evidence>
<keyword evidence="2" id="KW-0813">Transport</keyword>
<keyword evidence="4 7" id="KW-0812">Transmembrane</keyword>
<feature type="transmembrane region" description="Helical" evidence="7">
    <location>
        <begin position="21"/>
        <end position="42"/>
    </location>
</feature>
<name>A0ABQ3PSV0_9ACTN</name>
<proteinExistence type="predicted"/>
<dbReference type="PANTHER" id="PTHR43302">
    <property type="entry name" value="TRANSPORTER ARSB-RELATED"/>
    <property type="match status" value="1"/>
</dbReference>
<gene>
    <name evidence="9" type="ORF">Shyd_94800</name>
</gene>
<keyword evidence="5 7" id="KW-1133">Transmembrane helix</keyword>
<evidence type="ECO:0000256" key="4">
    <source>
        <dbReference type="ARBA" id="ARBA00022692"/>
    </source>
</evidence>
<protein>
    <recommendedName>
        <fullName evidence="8">Citrate transporter-like domain-containing protein</fullName>
    </recommendedName>
</protein>
<reference evidence="9" key="1">
    <citation type="submission" date="2024-05" db="EMBL/GenBank/DDBJ databases">
        <title>Whole genome shotgun sequence of Streptomyces hydrogenans NBRC 13475.</title>
        <authorList>
            <person name="Komaki H."/>
            <person name="Tamura T."/>
        </authorList>
    </citation>
    <scope>NUCLEOTIDE SEQUENCE</scope>
    <source>
        <strain evidence="9">NBRC 13475</strain>
    </source>
</reference>
<accession>A0ABQ3PSV0</accession>
<dbReference type="PANTHER" id="PTHR43302:SF5">
    <property type="entry name" value="TRANSPORTER ARSB-RELATED"/>
    <property type="match status" value="1"/>
</dbReference>
<evidence type="ECO:0000313" key="10">
    <source>
        <dbReference type="Proteomes" id="UP001052739"/>
    </source>
</evidence>
<feature type="domain" description="Citrate transporter-like" evidence="8">
    <location>
        <begin position="42"/>
        <end position="218"/>
    </location>
</feature>
<dbReference type="Gene3D" id="3.40.50.12370">
    <property type="match status" value="1"/>
</dbReference>
<evidence type="ECO:0000259" key="8">
    <source>
        <dbReference type="Pfam" id="PF03600"/>
    </source>
</evidence>
<keyword evidence="10" id="KW-1185">Reference proteome</keyword>